<dbReference type="VEuPathDB" id="FungiDB:RhiirFUN_016682"/>
<protein>
    <submittedName>
        <fullName evidence="2">Uncharacterized protein</fullName>
    </submittedName>
</protein>
<evidence type="ECO:0000256" key="1">
    <source>
        <dbReference type="SAM" id="MobiDB-lite"/>
    </source>
</evidence>
<comment type="caution">
    <text evidence="2">The sequence shown here is derived from an EMBL/GenBank/DDBJ whole genome shotgun (WGS) entry which is preliminary data.</text>
</comment>
<evidence type="ECO:0000313" key="3">
    <source>
        <dbReference type="Proteomes" id="UP000018888"/>
    </source>
</evidence>
<dbReference type="EMBL" id="AUPC02000051">
    <property type="protein sequence ID" value="POG76366.1"/>
    <property type="molecule type" value="Genomic_DNA"/>
</dbReference>
<gene>
    <name evidence="2" type="ORF">GLOIN_2v1769176</name>
</gene>
<evidence type="ECO:0000313" key="2">
    <source>
        <dbReference type="EMBL" id="POG76366.1"/>
    </source>
</evidence>
<accession>A0A2P4QFH3</accession>
<dbReference type="Proteomes" id="UP000018888">
    <property type="component" value="Unassembled WGS sequence"/>
</dbReference>
<dbReference type="AlphaFoldDB" id="A0A2P4QFH3"/>
<reference evidence="2 3" key="2">
    <citation type="journal article" date="2018" name="New Phytol.">
        <title>High intraspecific genome diversity in the model arbuscular mycorrhizal symbiont Rhizophagus irregularis.</title>
        <authorList>
            <person name="Chen E.C.H."/>
            <person name="Morin E."/>
            <person name="Beaudet D."/>
            <person name="Noel J."/>
            <person name="Yildirir G."/>
            <person name="Ndikumana S."/>
            <person name="Charron P."/>
            <person name="St-Onge C."/>
            <person name="Giorgi J."/>
            <person name="Kruger M."/>
            <person name="Marton T."/>
            <person name="Ropars J."/>
            <person name="Grigoriev I.V."/>
            <person name="Hainaut M."/>
            <person name="Henrissat B."/>
            <person name="Roux C."/>
            <person name="Martin F."/>
            <person name="Corradi N."/>
        </authorList>
    </citation>
    <scope>NUCLEOTIDE SEQUENCE [LARGE SCALE GENOMIC DNA]</scope>
    <source>
        <strain evidence="2 3">DAOM 197198</strain>
    </source>
</reference>
<feature type="compositionally biased region" description="Basic and acidic residues" evidence="1">
    <location>
        <begin position="117"/>
        <end position="126"/>
    </location>
</feature>
<feature type="region of interest" description="Disordered" evidence="1">
    <location>
        <begin position="117"/>
        <end position="145"/>
    </location>
</feature>
<organism evidence="2 3">
    <name type="scientific">Rhizophagus irregularis (strain DAOM 181602 / DAOM 197198 / MUCL 43194)</name>
    <name type="common">Arbuscular mycorrhizal fungus</name>
    <name type="synonym">Glomus intraradices</name>
    <dbReference type="NCBI Taxonomy" id="747089"/>
    <lineage>
        <taxon>Eukaryota</taxon>
        <taxon>Fungi</taxon>
        <taxon>Fungi incertae sedis</taxon>
        <taxon>Mucoromycota</taxon>
        <taxon>Glomeromycotina</taxon>
        <taxon>Glomeromycetes</taxon>
        <taxon>Glomerales</taxon>
        <taxon>Glomeraceae</taxon>
        <taxon>Rhizophagus</taxon>
    </lineage>
</organism>
<reference evidence="2 3" key="1">
    <citation type="journal article" date="2013" name="Proc. Natl. Acad. Sci. U.S.A.">
        <title>Genome of an arbuscular mycorrhizal fungus provides insight into the oldest plant symbiosis.</title>
        <authorList>
            <person name="Tisserant E."/>
            <person name="Malbreil M."/>
            <person name="Kuo A."/>
            <person name="Kohler A."/>
            <person name="Symeonidi A."/>
            <person name="Balestrini R."/>
            <person name="Charron P."/>
            <person name="Duensing N."/>
            <person name="Frei Dit Frey N."/>
            <person name="Gianinazzi-Pearson V."/>
            <person name="Gilbert L.B."/>
            <person name="Handa Y."/>
            <person name="Herr J.R."/>
            <person name="Hijri M."/>
            <person name="Koul R."/>
            <person name="Kawaguchi M."/>
            <person name="Krajinski F."/>
            <person name="Lammers P.J."/>
            <person name="Masclaux F.G."/>
            <person name="Murat C."/>
            <person name="Morin E."/>
            <person name="Ndikumana S."/>
            <person name="Pagni M."/>
            <person name="Petitpierre D."/>
            <person name="Requena N."/>
            <person name="Rosikiewicz P."/>
            <person name="Riley R."/>
            <person name="Saito K."/>
            <person name="San Clemente H."/>
            <person name="Shapiro H."/>
            <person name="van Tuinen D."/>
            <person name="Becard G."/>
            <person name="Bonfante P."/>
            <person name="Paszkowski U."/>
            <person name="Shachar-Hill Y.Y."/>
            <person name="Tuskan G.A."/>
            <person name="Young P.W."/>
            <person name="Sanders I.R."/>
            <person name="Henrissat B."/>
            <person name="Rensing S.A."/>
            <person name="Grigoriev I.V."/>
            <person name="Corradi N."/>
            <person name="Roux C."/>
            <person name="Martin F."/>
        </authorList>
    </citation>
    <scope>NUCLEOTIDE SEQUENCE [LARGE SCALE GENOMIC DNA]</scope>
    <source>
        <strain evidence="2 3">DAOM 197198</strain>
    </source>
</reference>
<name>A0A2P4QFH3_RHIID</name>
<sequence length="372" mass="41534">MTERFHPVPANDPYTAGNLAINTEPLFLRLRGKTAHVKKSPFTSRSTYAIKKIVRKIVPSKAPIGKVSSKRTKKVNYVYQDEVEDPEASEEEYIVESEVDSEEEEIENDDVKYVEEDDTVRSEVPMKKKSSTSKSHAESAKTKRASGNITMATEQMKKIALKSMVSSVVLHCPKKILVEIAKFLNMIYSKLKGHYLNTVMPNDTIKRRELAWENVNSYIQDILLPLLQAVNTEQKPLLQVLDDKESIHNLNEENLADSTKIAISHSNTSQTLRKKINITYSSQSENPSDLNADDVATIYCKIGSLEIPCAMIDTGSDSSIFSDNIAELVEELLVVSKSLFIGTMEDIPITIGSGENTTTITDEFSVVPAEKN</sequence>
<proteinExistence type="predicted"/>
<keyword evidence="3" id="KW-1185">Reference proteome</keyword>